<dbReference type="VEuPathDB" id="AmoebaDB:NAEGRDRAFT_63297"/>
<feature type="transmembrane region" description="Helical" evidence="9">
    <location>
        <begin position="24"/>
        <end position="44"/>
    </location>
</feature>
<sequence length="317" mass="36481">MASQQDLVMQQHQQLHNQHEQHPAAPAGFFLFVVVMVIVLQLVVQLWKKYHRHSYVMTSFFLMWLFPAIYCIFIGGLTHFSRMMIVWLVYSLFTVYLGYISLRRALAPNTPKKVYVWFFSVYKISHFSVLFGTVMLVLQILFGFHTLIIKYLLMDSDFGRFIFPSAEIWIFYGLYFGVLVRDCGEICSTAISASLEADRNKFYVSPSQLHHVCGICNQELKNDTNLDFEGGGSAADFESSSDQPFTRRITGDAAQESKRKTIQETKVLSCQHKFHEFCLYGWLILGKKDSCPICKEVVNTKQEDLLQVSLSEIIIGN</sequence>
<dbReference type="GeneID" id="8848163"/>
<evidence type="ECO:0000313" key="12">
    <source>
        <dbReference type="Proteomes" id="UP000006671"/>
    </source>
</evidence>
<evidence type="ECO:0000256" key="3">
    <source>
        <dbReference type="ARBA" id="ARBA00022723"/>
    </source>
</evidence>
<dbReference type="EMBL" id="GG738850">
    <property type="protein sequence ID" value="EFC48740.1"/>
    <property type="molecule type" value="Genomic_DNA"/>
</dbReference>
<dbReference type="eggNOG" id="KOG1734">
    <property type="taxonomic scope" value="Eukaryota"/>
</dbReference>
<dbReference type="OMA" id="PYWERTH"/>
<keyword evidence="2 9" id="KW-0812">Transmembrane</keyword>
<dbReference type="RefSeq" id="XP_002681484.1">
    <property type="nucleotide sequence ID" value="XM_002681438.1"/>
</dbReference>
<protein>
    <submittedName>
        <fullName evidence="11">Predicted protein</fullName>
    </submittedName>
</protein>
<dbReference type="GO" id="GO:0000139">
    <property type="term" value="C:Golgi membrane"/>
    <property type="evidence" value="ECO:0007669"/>
    <property type="project" value="TreeGrafter"/>
</dbReference>
<dbReference type="GO" id="GO:0036503">
    <property type="term" value="P:ERAD pathway"/>
    <property type="evidence" value="ECO:0007669"/>
    <property type="project" value="TreeGrafter"/>
</dbReference>
<keyword evidence="6 9" id="KW-1133">Transmembrane helix</keyword>
<dbReference type="SMART" id="SM00184">
    <property type="entry name" value="RING"/>
    <property type="match status" value="1"/>
</dbReference>
<feature type="transmembrane region" description="Helical" evidence="9">
    <location>
        <begin position="56"/>
        <end position="78"/>
    </location>
</feature>
<keyword evidence="12" id="KW-1185">Reference proteome</keyword>
<feature type="transmembrane region" description="Helical" evidence="9">
    <location>
        <begin position="114"/>
        <end position="141"/>
    </location>
</feature>
<dbReference type="InterPro" id="IPR013083">
    <property type="entry name" value="Znf_RING/FYVE/PHD"/>
</dbReference>
<dbReference type="AlphaFoldDB" id="D2V3B3"/>
<feature type="transmembrane region" description="Helical" evidence="9">
    <location>
        <begin position="84"/>
        <end position="102"/>
    </location>
</feature>
<dbReference type="STRING" id="5762.D2V3B3"/>
<gene>
    <name evidence="11" type="ORF">NAEGRDRAFT_63297</name>
</gene>
<dbReference type="GO" id="GO:0008270">
    <property type="term" value="F:zinc ion binding"/>
    <property type="evidence" value="ECO:0007669"/>
    <property type="project" value="UniProtKB-KW"/>
</dbReference>
<keyword evidence="3" id="KW-0479">Metal-binding</keyword>
<feature type="transmembrane region" description="Helical" evidence="9">
    <location>
        <begin position="161"/>
        <end position="180"/>
    </location>
</feature>
<dbReference type="InterPro" id="IPR001841">
    <property type="entry name" value="Znf_RING"/>
</dbReference>
<proteinExistence type="predicted"/>
<reference evidence="11 12" key="1">
    <citation type="journal article" date="2010" name="Cell">
        <title>The genome of Naegleria gruberi illuminates early eukaryotic versatility.</title>
        <authorList>
            <person name="Fritz-Laylin L.K."/>
            <person name="Prochnik S.E."/>
            <person name="Ginger M.L."/>
            <person name="Dacks J.B."/>
            <person name="Carpenter M.L."/>
            <person name="Field M.C."/>
            <person name="Kuo A."/>
            <person name="Paredez A."/>
            <person name="Chapman J."/>
            <person name="Pham J."/>
            <person name="Shu S."/>
            <person name="Neupane R."/>
            <person name="Cipriano M."/>
            <person name="Mancuso J."/>
            <person name="Tu H."/>
            <person name="Salamov A."/>
            <person name="Lindquist E."/>
            <person name="Shapiro H."/>
            <person name="Lucas S."/>
            <person name="Grigoriev I.V."/>
            <person name="Cande W.Z."/>
            <person name="Fulton C."/>
            <person name="Rokhsar D.S."/>
            <person name="Dawson S.C."/>
        </authorList>
    </citation>
    <scope>NUCLEOTIDE SEQUENCE [LARGE SCALE GENOMIC DNA]</scope>
    <source>
        <strain evidence="11 12">NEG-M</strain>
    </source>
</reference>
<dbReference type="Proteomes" id="UP000006671">
    <property type="component" value="Unassembled WGS sequence"/>
</dbReference>
<evidence type="ECO:0000256" key="2">
    <source>
        <dbReference type="ARBA" id="ARBA00022692"/>
    </source>
</evidence>
<dbReference type="InParanoid" id="D2V3B3"/>
<dbReference type="InterPro" id="IPR018957">
    <property type="entry name" value="Znf_C3HC4_RING-type"/>
</dbReference>
<evidence type="ECO:0000256" key="7">
    <source>
        <dbReference type="ARBA" id="ARBA00023136"/>
    </source>
</evidence>
<dbReference type="InterPro" id="IPR040176">
    <property type="entry name" value="RNF121/RNF175"/>
</dbReference>
<evidence type="ECO:0000313" key="11">
    <source>
        <dbReference type="EMBL" id="EFC48740.1"/>
    </source>
</evidence>
<dbReference type="GO" id="GO:0005789">
    <property type="term" value="C:endoplasmic reticulum membrane"/>
    <property type="evidence" value="ECO:0007669"/>
    <property type="project" value="TreeGrafter"/>
</dbReference>
<keyword evidence="7 9" id="KW-0472">Membrane</keyword>
<evidence type="ECO:0000256" key="5">
    <source>
        <dbReference type="ARBA" id="ARBA00022833"/>
    </source>
</evidence>
<accession>D2V3B3</accession>
<dbReference type="SUPFAM" id="SSF57850">
    <property type="entry name" value="RING/U-box"/>
    <property type="match status" value="1"/>
</dbReference>
<keyword evidence="4 8" id="KW-0863">Zinc-finger</keyword>
<keyword evidence="5" id="KW-0862">Zinc</keyword>
<dbReference type="Gene3D" id="3.30.40.10">
    <property type="entry name" value="Zinc/RING finger domain, C3HC4 (zinc finger)"/>
    <property type="match status" value="1"/>
</dbReference>
<dbReference type="OrthoDB" id="446635at2759"/>
<dbReference type="PANTHER" id="PTHR13407">
    <property type="entry name" value="RNF121 PROTEIN"/>
    <property type="match status" value="1"/>
</dbReference>
<evidence type="ECO:0000256" key="9">
    <source>
        <dbReference type="SAM" id="Phobius"/>
    </source>
</evidence>
<evidence type="ECO:0000256" key="6">
    <source>
        <dbReference type="ARBA" id="ARBA00022989"/>
    </source>
</evidence>
<evidence type="ECO:0000256" key="4">
    <source>
        <dbReference type="ARBA" id="ARBA00022771"/>
    </source>
</evidence>
<evidence type="ECO:0000259" key="10">
    <source>
        <dbReference type="PROSITE" id="PS50089"/>
    </source>
</evidence>
<dbReference type="GO" id="GO:0061630">
    <property type="term" value="F:ubiquitin protein ligase activity"/>
    <property type="evidence" value="ECO:0007669"/>
    <property type="project" value="TreeGrafter"/>
</dbReference>
<comment type="subcellular location">
    <subcellularLocation>
        <location evidence="1">Membrane</location>
        <topology evidence="1">Multi-pass membrane protein</topology>
    </subcellularLocation>
</comment>
<organism evidence="12">
    <name type="scientific">Naegleria gruberi</name>
    <name type="common">Amoeba</name>
    <dbReference type="NCBI Taxonomy" id="5762"/>
    <lineage>
        <taxon>Eukaryota</taxon>
        <taxon>Discoba</taxon>
        <taxon>Heterolobosea</taxon>
        <taxon>Tetramitia</taxon>
        <taxon>Eutetramitia</taxon>
        <taxon>Vahlkampfiidae</taxon>
        <taxon>Naegleria</taxon>
    </lineage>
</organism>
<evidence type="ECO:0000256" key="8">
    <source>
        <dbReference type="PROSITE-ProRule" id="PRU00175"/>
    </source>
</evidence>
<name>D2V3B3_NAEGR</name>
<dbReference type="KEGG" id="ngr:NAEGRDRAFT_63297"/>
<dbReference type="Pfam" id="PF00097">
    <property type="entry name" value="zf-C3HC4"/>
    <property type="match status" value="1"/>
</dbReference>
<dbReference type="PROSITE" id="PS50089">
    <property type="entry name" value="ZF_RING_2"/>
    <property type="match status" value="1"/>
</dbReference>
<feature type="domain" description="RING-type" evidence="10">
    <location>
        <begin position="213"/>
        <end position="295"/>
    </location>
</feature>
<dbReference type="PANTHER" id="PTHR13407:SF0">
    <property type="entry name" value="FI05221P"/>
    <property type="match status" value="1"/>
</dbReference>
<evidence type="ECO:0000256" key="1">
    <source>
        <dbReference type="ARBA" id="ARBA00004141"/>
    </source>
</evidence>